<feature type="transmembrane region" description="Helical" evidence="1">
    <location>
        <begin position="609"/>
        <end position="631"/>
    </location>
</feature>
<dbReference type="InterPro" id="IPR007246">
    <property type="entry name" value="Gaa1"/>
</dbReference>
<dbReference type="PANTHER" id="PTHR13304:SF0">
    <property type="entry name" value="GLYCOSYLPHOSPHATIDYLINOSITOL ANCHOR ATTACHMENT 1 PROTEIN"/>
    <property type="match status" value="1"/>
</dbReference>
<dbReference type="PIRSF" id="PIRSF036762">
    <property type="entry name" value="GAA1"/>
    <property type="match status" value="1"/>
</dbReference>
<dbReference type="EMBL" id="JANBTW010000007">
    <property type="protein sequence ID" value="KAJ2680119.1"/>
    <property type="molecule type" value="Genomic_DNA"/>
</dbReference>
<dbReference type="Pfam" id="PF04114">
    <property type="entry name" value="Gaa1"/>
    <property type="match status" value="1"/>
</dbReference>
<reference evidence="2" key="1">
    <citation type="submission" date="2022-07" db="EMBL/GenBank/DDBJ databases">
        <title>Phylogenomic reconstructions and comparative analyses of Kickxellomycotina fungi.</title>
        <authorList>
            <person name="Reynolds N.K."/>
            <person name="Stajich J.E."/>
            <person name="Barry K."/>
            <person name="Grigoriev I.V."/>
            <person name="Crous P."/>
            <person name="Smith M.E."/>
        </authorList>
    </citation>
    <scope>NUCLEOTIDE SEQUENCE</scope>
    <source>
        <strain evidence="2">NRRL 3115</strain>
    </source>
</reference>
<dbReference type="Proteomes" id="UP001151518">
    <property type="component" value="Unassembled WGS sequence"/>
</dbReference>
<feature type="transmembrane region" description="Helical" evidence="1">
    <location>
        <begin position="392"/>
        <end position="412"/>
    </location>
</feature>
<dbReference type="PANTHER" id="PTHR13304">
    <property type="entry name" value="GLYCOSYLPHOSPHATIDYLINOSITOL ANCHOR ATTACHMENT 1 PROTEIN"/>
    <property type="match status" value="1"/>
</dbReference>
<comment type="caution">
    <text evidence="2">The sequence shown here is derived from an EMBL/GenBank/DDBJ whole genome shotgun (WGS) entry which is preliminary data.</text>
</comment>
<feature type="transmembrane region" description="Helical" evidence="1">
    <location>
        <begin position="22"/>
        <end position="41"/>
    </location>
</feature>
<organism evidence="2 3">
    <name type="scientific">Coemansia spiralis</name>
    <dbReference type="NCBI Taxonomy" id="417178"/>
    <lineage>
        <taxon>Eukaryota</taxon>
        <taxon>Fungi</taxon>
        <taxon>Fungi incertae sedis</taxon>
        <taxon>Zoopagomycota</taxon>
        <taxon>Kickxellomycotina</taxon>
        <taxon>Kickxellomycetes</taxon>
        <taxon>Kickxellales</taxon>
        <taxon>Kickxellaceae</taxon>
        <taxon>Coemansia</taxon>
    </lineage>
</organism>
<feature type="transmembrane region" description="Helical" evidence="1">
    <location>
        <begin position="446"/>
        <end position="466"/>
    </location>
</feature>
<proteinExistence type="predicted"/>
<feature type="transmembrane region" description="Helical" evidence="1">
    <location>
        <begin position="478"/>
        <end position="499"/>
    </location>
</feature>
<dbReference type="AlphaFoldDB" id="A0A9W8L001"/>
<evidence type="ECO:0000313" key="3">
    <source>
        <dbReference type="Proteomes" id="UP001151518"/>
    </source>
</evidence>
<feature type="transmembrane region" description="Helical" evidence="1">
    <location>
        <begin position="561"/>
        <end position="589"/>
    </location>
</feature>
<gene>
    <name evidence="2" type="primary">GAA1</name>
    <name evidence="2" type="ORF">GGI25_001010</name>
</gene>
<evidence type="ECO:0000256" key="1">
    <source>
        <dbReference type="SAM" id="Phobius"/>
    </source>
</evidence>
<dbReference type="OrthoDB" id="445301at2759"/>
<name>A0A9W8L001_9FUNG</name>
<feature type="transmembrane region" description="Helical" evidence="1">
    <location>
        <begin position="519"/>
        <end position="549"/>
    </location>
</feature>
<evidence type="ECO:0000313" key="2">
    <source>
        <dbReference type="EMBL" id="KAJ2680119.1"/>
    </source>
</evidence>
<dbReference type="GO" id="GO:0016255">
    <property type="term" value="P:attachment of GPI anchor to protein"/>
    <property type="evidence" value="ECO:0007669"/>
    <property type="project" value="TreeGrafter"/>
</dbReference>
<keyword evidence="1" id="KW-0812">Transmembrane</keyword>
<keyword evidence="1" id="KW-1133">Transmembrane helix</keyword>
<accession>A0A9W8L001</accession>
<sequence>MALVLSGQGEKTSPLLKWTRKYSAYLCYPLALVGMLWLLLLPSQTFSRRAYFSENAMMPSQANSKFGDEQHLTTMHRIDTALSTADKLSSPETRAHALLSVFEAIGLDSEIQRFAFEEVPGIGETKGTNVHGILRAPRSDSVEALLIAAAWTTFENKTNINAVRMMAGLAKFASEQVYWAKDVVFVVTDSGEKGIEAWLKAYHGINKAAPIHVRSGILQAAISLELPPAKSYEGLGLYFEGKSGELPNLDFINIVQHISRVQRIPAYLHGMEDAPYGASFFDQYKQSAKLLLRQVRSQAISLSVGVHAPFLRYRIDALTISGLVPSGDPIALQNSLVGSSVPGMPAPATIRAIGRTVESTMRSLNNLLEHFHQSFFFYILPANQRYISIGDYIPAAGLMIASLLVQAMHLWWMQGSDDLRSDSPRTRIERMNKYYSFLRKTLPSSIGIVLRVHALGALLFAIPMIIPQAVLTHTTSTAYVFTMALASISMVLHISDIYWAPKARSLVDWQQLKAIVELYVAVTIACLSVMNFSLAVVMFGITGLPLVLTRVCSFTRRAYRIANLLMLLATSPVCILALSRTALLGLSPFDFTSNPFRMFLEDFHNFSSLTYPLLCLVYWPVNLLCIVVVLVP</sequence>
<keyword evidence="1" id="KW-0472">Membrane</keyword>
<dbReference type="GO" id="GO:0042765">
    <property type="term" value="C:GPI-anchor transamidase complex"/>
    <property type="evidence" value="ECO:0007669"/>
    <property type="project" value="InterPro"/>
</dbReference>
<protein>
    <submittedName>
        <fullName evidence="2">Glycosyl phosphatidyl inositol protein transamidase complex subunit</fullName>
    </submittedName>
</protein>